<feature type="region of interest" description="Disordered" evidence="1">
    <location>
        <begin position="25"/>
        <end position="55"/>
    </location>
</feature>
<dbReference type="AlphaFoldDB" id="A0A4V1BM06"/>
<dbReference type="Proteomes" id="UP000294853">
    <property type="component" value="Chromosome"/>
</dbReference>
<dbReference type="RefSeq" id="WP_135266674.1">
    <property type="nucleotide sequence ID" value="NZ_CP038436.1"/>
</dbReference>
<keyword evidence="4" id="KW-1185">Reference proteome</keyword>
<keyword evidence="2" id="KW-0732">Signal</keyword>
<evidence type="ECO:0000256" key="1">
    <source>
        <dbReference type="SAM" id="MobiDB-lite"/>
    </source>
</evidence>
<feature type="chain" id="PRO_5039632270" description="Lipoprotein" evidence="2">
    <location>
        <begin position="22"/>
        <end position="217"/>
    </location>
</feature>
<reference evidence="3 4" key="1">
    <citation type="submission" date="2019-03" db="EMBL/GenBank/DDBJ databases">
        <title>Three New Species of Nocardioides, Nocardioides euryhalodurans sp. nov., Nocardioides seonyuensis sp. nov. and Nocardioides eburneoflavus sp. nov. Iolated from Soil.</title>
        <authorList>
            <person name="Roh S.G."/>
            <person name="Lee C."/>
            <person name="Kim M.-K."/>
            <person name="Kim S.B."/>
        </authorList>
    </citation>
    <scope>NUCLEOTIDE SEQUENCE [LARGE SCALE GENOMIC DNA]</scope>
    <source>
        <strain evidence="3 4">MMS17-SY207-3</strain>
    </source>
</reference>
<accession>A0A4V1BM06</accession>
<evidence type="ECO:0000313" key="4">
    <source>
        <dbReference type="Proteomes" id="UP000294853"/>
    </source>
</evidence>
<feature type="compositionally biased region" description="Low complexity" evidence="1">
    <location>
        <begin position="37"/>
        <end position="53"/>
    </location>
</feature>
<name>A0A4V1BM06_9ACTN</name>
<dbReference type="PROSITE" id="PS51257">
    <property type="entry name" value="PROKAR_LIPOPROTEIN"/>
    <property type="match status" value="1"/>
</dbReference>
<evidence type="ECO:0008006" key="5">
    <source>
        <dbReference type="Google" id="ProtNLM"/>
    </source>
</evidence>
<dbReference type="EMBL" id="CP038436">
    <property type="protein sequence ID" value="QBX54702.1"/>
    <property type="molecule type" value="Genomic_DNA"/>
</dbReference>
<proteinExistence type="predicted"/>
<protein>
    <recommendedName>
        <fullName evidence="5">Lipoprotein</fullName>
    </recommendedName>
</protein>
<feature type="signal peptide" evidence="2">
    <location>
        <begin position="1"/>
        <end position="21"/>
    </location>
</feature>
<evidence type="ECO:0000313" key="3">
    <source>
        <dbReference type="EMBL" id="QBX54702.1"/>
    </source>
</evidence>
<evidence type="ECO:0000256" key="2">
    <source>
        <dbReference type="SAM" id="SignalP"/>
    </source>
</evidence>
<dbReference type="KEGG" id="nsn:EXE58_03960"/>
<organism evidence="3 4">
    <name type="scientific">Nocardioides seonyuensis</name>
    <dbReference type="NCBI Taxonomy" id="2518371"/>
    <lineage>
        <taxon>Bacteria</taxon>
        <taxon>Bacillati</taxon>
        <taxon>Actinomycetota</taxon>
        <taxon>Actinomycetes</taxon>
        <taxon>Propionibacteriales</taxon>
        <taxon>Nocardioidaceae</taxon>
        <taxon>Nocardioides</taxon>
    </lineage>
</organism>
<gene>
    <name evidence="3" type="ORF">EXE58_03960</name>
</gene>
<sequence length="217" mass="22472">MRTLGTAPVTLLLIALLGACGTDEDSATAPGLRAEEPASSSSPTTPTRPESTTLQLGSLDVVGSWETGELLGERMPAGTAYGVPQVVYAVADTASTQGDALVALGLQQGDRLFRTLPALTPEKEEAADGIDLYGGNLADGNYELVGAVPGTVTVSIEGPDGRSTEATSQSGAVLPGWTVFHHRGTWRPGWDQVQLAPVAVTTDTGARVEVRERSWSG</sequence>
<dbReference type="OrthoDB" id="3786016at2"/>